<dbReference type="InterPro" id="IPR002347">
    <property type="entry name" value="SDR_fam"/>
</dbReference>
<comment type="similarity">
    <text evidence="1">Belongs to the short-chain dehydrogenases/reductases (SDR) family.</text>
</comment>
<name>A0A562P5B3_9HYPH</name>
<dbReference type="FunFam" id="3.40.50.720:FF:000084">
    <property type="entry name" value="Short-chain dehydrogenase reductase"/>
    <property type="match status" value="1"/>
</dbReference>
<evidence type="ECO:0000256" key="1">
    <source>
        <dbReference type="ARBA" id="ARBA00006484"/>
    </source>
</evidence>
<evidence type="ECO:0000256" key="2">
    <source>
        <dbReference type="ARBA" id="ARBA00023002"/>
    </source>
</evidence>
<organism evidence="3 4">
    <name type="scientific">Mesorhizobium tianshanense</name>
    <dbReference type="NCBI Taxonomy" id="39844"/>
    <lineage>
        <taxon>Bacteria</taxon>
        <taxon>Pseudomonadati</taxon>
        <taxon>Pseudomonadota</taxon>
        <taxon>Alphaproteobacteria</taxon>
        <taxon>Hyphomicrobiales</taxon>
        <taxon>Phyllobacteriaceae</taxon>
        <taxon>Mesorhizobium</taxon>
    </lineage>
</organism>
<dbReference type="GO" id="GO:0016491">
    <property type="term" value="F:oxidoreductase activity"/>
    <property type="evidence" value="ECO:0007669"/>
    <property type="project" value="UniProtKB-KW"/>
</dbReference>
<dbReference type="AlphaFoldDB" id="A0A562P5B3"/>
<dbReference type="NCBIfam" id="NF004847">
    <property type="entry name" value="PRK06198.1"/>
    <property type="match status" value="1"/>
</dbReference>
<dbReference type="OrthoDB" id="7157698at2"/>
<dbReference type="InterPro" id="IPR020904">
    <property type="entry name" value="Sc_DH/Rdtase_CS"/>
</dbReference>
<reference evidence="3 4" key="1">
    <citation type="journal article" date="2015" name="Stand. Genomic Sci.">
        <title>Genomic Encyclopedia of Bacterial and Archaeal Type Strains, Phase III: the genomes of soil and plant-associated and newly described type strains.</title>
        <authorList>
            <person name="Whitman W.B."/>
            <person name="Woyke T."/>
            <person name="Klenk H.P."/>
            <person name="Zhou Y."/>
            <person name="Lilburn T.G."/>
            <person name="Beck B.J."/>
            <person name="De Vos P."/>
            <person name="Vandamme P."/>
            <person name="Eisen J.A."/>
            <person name="Garrity G."/>
            <person name="Hugenholtz P."/>
            <person name="Kyrpides N.C."/>
        </authorList>
    </citation>
    <scope>NUCLEOTIDE SEQUENCE [LARGE SCALE GENOMIC DNA]</scope>
    <source>
        <strain evidence="3 4">CGMCC 1.2546</strain>
    </source>
</reference>
<keyword evidence="4" id="KW-1185">Reference proteome</keyword>
<comment type="caution">
    <text evidence="3">The sequence shown here is derived from an EMBL/GenBank/DDBJ whole genome shotgun (WGS) entry which is preliminary data.</text>
</comment>
<gene>
    <name evidence="3" type="ORF">IQ26_01878</name>
</gene>
<dbReference type="PRINTS" id="PR00080">
    <property type="entry name" value="SDRFAMILY"/>
</dbReference>
<dbReference type="PANTHER" id="PTHR43639">
    <property type="entry name" value="OXIDOREDUCTASE, SHORT-CHAIN DEHYDROGENASE/REDUCTASE FAMILY (AFU_ORTHOLOGUE AFUA_5G02870)"/>
    <property type="match status" value="1"/>
</dbReference>
<dbReference type="Proteomes" id="UP000317122">
    <property type="component" value="Unassembled WGS sequence"/>
</dbReference>
<dbReference type="Pfam" id="PF13561">
    <property type="entry name" value="adh_short_C2"/>
    <property type="match status" value="1"/>
</dbReference>
<dbReference type="RefSeq" id="WP_145716129.1">
    <property type="nucleotide sequence ID" value="NZ_BSPF01000068.1"/>
</dbReference>
<dbReference type="EMBL" id="VLKT01000009">
    <property type="protein sequence ID" value="TWI39648.1"/>
    <property type="molecule type" value="Genomic_DNA"/>
</dbReference>
<protein>
    <submittedName>
        <fullName evidence="3">NAD(P)-dependent dehydrogenase (Short-subunit alcohol dehydrogenase family)</fullName>
    </submittedName>
</protein>
<proteinExistence type="inferred from homology"/>
<dbReference type="CDD" id="cd05233">
    <property type="entry name" value="SDR_c"/>
    <property type="match status" value="1"/>
</dbReference>
<dbReference type="PRINTS" id="PR00081">
    <property type="entry name" value="GDHRDH"/>
</dbReference>
<accession>A0A562P5B3</accession>
<dbReference type="SUPFAM" id="SSF51735">
    <property type="entry name" value="NAD(P)-binding Rossmann-fold domains"/>
    <property type="match status" value="1"/>
</dbReference>
<evidence type="ECO:0000313" key="3">
    <source>
        <dbReference type="EMBL" id="TWI39648.1"/>
    </source>
</evidence>
<evidence type="ECO:0000313" key="4">
    <source>
        <dbReference type="Proteomes" id="UP000317122"/>
    </source>
</evidence>
<dbReference type="PANTHER" id="PTHR43639:SF1">
    <property type="entry name" value="SHORT-CHAIN DEHYDROGENASE_REDUCTASE FAMILY PROTEIN"/>
    <property type="match status" value="1"/>
</dbReference>
<keyword evidence="2" id="KW-0560">Oxidoreductase</keyword>
<sequence length="264" mass="27514">MIVALEGKTLVVTGGTQGLGETIARLASAGGSEGIAIAGRNAERGGRIADELSRPGRPVVFIQADLADPAAPAVVMAEAIKRLGRIDCLVNAAALTDRASLETGTIDDWDRLFSVNARAPFFLMQAAVADMKTRRAAGAIVNILSVNAHCGAPDLAIYSATKGALSTLTRNIANAHLSDRIRVNGINMGWVATPAEQEMQARTLGKGEHWAKIAAADLPLGRLLTMDEVAQLTLFLLSDASGLMTGTLIDLEQSVLGAPPRGIA</sequence>
<dbReference type="Gene3D" id="3.40.50.720">
    <property type="entry name" value="NAD(P)-binding Rossmann-like Domain"/>
    <property type="match status" value="1"/>
</dbReference>
<dbReference type="InterPro" id="IPR036291">
    <property type="entry name" value="NAD(P)-bd_dom_sf"/>
</dbReference>
<dbReference type="PROSITE" id="PS00061">
    <property type="entry name" value="ADH_SHORT"/>
    <property type="match status" value="1"/>
</dbReference>